<evidence type="ECO:0000256" key="1">
    <source>
        <dbReference type="SAM" id="Phobius"/>
    </source>
</evidence>
<name>A0AAJ0BYP7_9PEZI</name>
<keyword evidence="1" id="KW-1133">Transmembrane helix</keyword>
<feature type="transmembrane region" description="Helical" evidence="1">
    <location>
        <begin position="61"/>
        <end position="84"/>
    </location>
</feature>
<sequence>MVCLLIFNRPVKTYLWTRFPSDTWFAADDGWIISFGLAIQIPFSLSFLLAWLSYFPTRTEWLMWQICSIYHAAFSILGASYYLFCATCMRATNRRRRQQPLLPDEVPGWVRSGSLSLAPDAMNRMISRDIEEGLALDTAGSTRQFYLYSLPSVFLH</sequence>
<evidence type="ECO:0000313" key="3">
    <source>
        <dbReference type="Proteomes" id="UP001244011"/>
    </source>
</evidence>
<evidence type="ECO:0000313" key="2">
    <source>
        <dbReference type="EMBL" id="KAK1766914.1"/>
    </source>
</evidence>
<proteinExistence type="predicted"/>
<comment type="caution">
    <text evidence="2">The sequence shown here is derived from an EMBL/GenBank/DDBJ whole genome shotgun (WGS) entry which is preliminary data.</text>
</comment>
<dbReference type="RefSeq" id="XP_060283127.1">
    <property type="nucleotide sequence ID" value="XM_060433196.1"/>
</dbReference>
<dbReference type="GeneID" id="85316383"/>
<dbReference type="AlphaFoldDB" id="A0AAJ0BYP7"/>
<keyword evidence="1" id="KW-0812">Transmembrane</keyword>
<dbReference type="Proteomes" id="UP001244011">
    <property type="component" value="Unassembled WGS sequence"/>
</dbReference>
<keyword evidence="3" id="KW-1185">Reference proteome</keyword>
<dbReference type="EMBL" id="MU839010">
    <property type="protein sequence ID" value="KAK1766914.1"/>
    <property type="molecule type" value="Genomic_DNA"/>
</dbReference>
<organism evidence="2 3">
    <name type="scientific">Phialemonium atrogriseum</name>
    <dbReference type="NCBI Taxonomy" id="1093897"/>
    <lineage>
        <taxon>Eukaryota</taxon>
        <taxon>Fungi</taxon>
        <taxon>Dikarya</taxon>
        <taxon>Ascomycota</taxon>
        <taxon>Pezizomycotina</taxon>
        <taxon>Sordariomycetes</taxon>
        <taxon>Sordariomycetidae</taxon>
        <taxon>Cephalothecales</taxon>
        <taxon>Cephalothecaceae</taxon>
        <taxon>Phialemonium</taxon>
    </lineage>
</organism>
<reference evidence="2" key="1">
    <citation type="submission" date="2023-06" db="EMBL/GenBank/DDBJ databases">
        <title>Genome-scale phylogeny and comparative genomics of the fungal order Sordariales.</title>
        <authorList>
            <consortium name="Lawrence Berkeley National Laboratory"/>
            <person name="Hensen N."/>
            <person name="Bonometti L."/>
            <person name="Westerberg I."/>
            <person name="Brannstrom I.O."/>
            <person name="Guillou S."/>
            <person name="Cros-Aarteil S."/>
            <person name="Calhoun S."/>
            <person name="Haridas S."/>
            <person name="Kuo A."/>
            <person name="Mondo S."/>
            <person name="Pangilinan J."/>
            <person name="Riley R."/>
            <person name="Labutti K."/>
            <person name="Andreopoulos B."/>
            <person name="Lipzen A."/>
            <person name="Chen C."/>
            <person name="Yanf M."/>
            <person name="Daum C."/>
            <person name="Ng V."/>
            <person name="Clum A."/>
            <person name="Steindorff A."/>
            <person name="Ohm R."/>
            <person name="Martin F."/>
            <person name="Silar P."/>
            <person name="Natvig D."/>
            <person name="Lalanne C."/>
            <person name="Gautier V."/>
            <person name="Ament-Velasquez S.L."/>
            <person name="Kruys A."/>
            <person name="Hutchinson M.I."/>
            <person name="Powell A.J."/>
            <person name="Barry K."/>
            <person name="Miller A.N."/>
            <person name="Grigoriev I.V."/>
            <person name="Debuchy R."/>
            <person name="Gladieux P."/>
            <person name="Thoren M.H."/>
            <person name="Johannesson H."/>
        </authorList>
    </citation>
    <scope>NUCLEOTIDE SEQUENCE</scope>
    <source>
        <strain evidence="2">8032-3</strain>
    </source>
</reference>
<feature type="transmembrane region" description="Helical" evidence="1">
    <location>
        <begin position="31"/>
        <end position="54"/>
    </location>
</feature>
<keyword evidence="1" id="KW-0472">Membrane</keyword>
<protein>
    <submittedName>
        <fullName evidence="2">Uncharacterized protein</fullName>
    </submittedName>
</protein>
<accession>A0AAJ0BYP7</accession>
<gene>
    <name evidence="2" type="ORF">QBC33DRAFT_93347</name>
</gene>